<protein>
    <recommendedName>
        <fullName evidence="3">Peptidase A2 domain-containing protein</fullName>
    </recommendedName>
</protein>
<evidence type="ECO:0000313" key="2">
    <source>
        <dbReference type="Proteomes" id="UP000314294"/>
    </source>
</evidence>
<dbReference type="AlphaFoldDB" id="A0A4Z2GBY1"/>
<reference evidence="1 2" key="1">
    <citation type="submission" date="2019-03" db="EMBL/GenBank/DDBJ databases">
        <title>First draft genome of Liparis tanakae, snailfish: a comprehensive survey of snailfish specific genes.</title>
        <authorList>
            <person name="Kim W."/>
            <person name="Song I."/>
            <person name="Jeong J.-H."/>
            <person name="Kim D."/>
            <person name="Kim S."/>
            <person name="Ryu S."/>
            <person name="Song J.Y."/>
            <person name="Lee S.K."/>
        </authorList>
    </citation>
    <scope>NUCLEOTIDE SEQUENCE [LARGE SCALE GENOMIC DNA]</scope>
    <source>
        <tissue evidence="1">Muscle</tissue>
    </source>
</reference>
<dbReference type="OrthoDB" id="775972at2759"/>
<dbReference type="EMBL" id="SRLO01000595">
    <property type="protein sequence ID" value="TNN51086.1"/>
    <property type="molecule type" value="Genomic_DNA"/>
</dbReference>
<comment type="caution">
    <text evidence="1">The sequence shown here is derived from an EMBL/GenBank/DDBJ whole genome shotgun (WGS) entry which is preliminary data.</text>
</comment>
<proteinExistence type="predicted"/>
<organism evidence="1 2">
    <name type="scientific">Liparis tanakae</name>
    <name type="common">Tanaka's snailfish</name>
    <dbReference type="NCBI Taxonomy" id="230148"/>
    <lineage>
        <taxon>Eukaryota</taxon>
        <taxon>Metazoa</taxon>
        <taxon>Chordata</taxon>
        <taxon>Craniata</taxon>
        <taxon>Vertebrata</taxon>
        <taxon>Euteleostomi</taxon>
        <taxon>Actinopterygii</taxon>
        <taxon>Neopterygii</taxon>
        <taxon>Teleostei</taxon>
        <taxon>Neoteleostei</taxon>
        <taxon>Acanthomorphata</taxon>
        <taxon>Eupercaria</taxon>
        <taxon>Perciformes</taxon>
        <taxon>Cottioidei</taxon>
        <taxon>Cottales</taxon>
        <taxon>Liparidae</taxon>
        <taxon>Liparis</taxon>
    </lineage>
</organism>
<sequence>MCFKVDTGASVTAIPETEYTQEKYGSYTVTRRPLLGPASQPLDVKGQTQLISLAGQGHQHHGGLLSARHHVAVLRDHQPVSAIKTNRAVDFPLNCTIWHPRIKSSLQALTESKLQKGGRHLKHVDVVRTAEYPSSPLQHRHASLY</sequence>
<dbReference type="Proteomes" id="UP000314294">
    <property type="component" value="Unassembled WGS sequence"/>
</dbReference>
<name>A0A4Z2GBY1_9TELE</name>
<keyword evidence="2" id="KW-1185">Reference proteome</keyword>
<accession>A0A4Z2GBY1</accession>
<gene>
    <name evidence="1" type="ORF">EYF80_038722</name>
</gene>
<evidence type="ECO:0008006" key="3">
    <source>
        <dbReference type="Google" id="ProtNLM"/>
    </source>
</evidence>
<evidence type="ECO:0000313" key="1">
    <source>
        <dbReference type="EMBL" id="TNN51086.1"/>
    </source>
</evidence>